<keyword evidence="4" id="KW-1185">Reference proteome</keyword>
<sequence length="291" mass="33012">MKRFLELSLALMLFCFPSCTKEKLIIDEVSAREIETPSSEEEPEQAETKPLIVVSPDDVIEILVRADGAPGMYLGEDGEVHGFYVDLEKMVMKEMGQAYHFYPYSSIADIFVGFKSGIYHSALSTPDVPDYQALFDLSIPYEILHYVTFVRVDNNEIKGDTREEIIKSLYGKKVGVQTQGHIYQALRDYKEIELVEYETTTKALEALNAGLLDAVPDVKRIGEYYRNLKGWNIKPVGEPIINHEICTSFSKALDPSLVERYDKALKKLIDEGKVKTLWESYFGPMAESDIP</sequence>
<gene>
    <name evidence="3" type="ORF">HNR50_001623</name>
</gene>
<dbReference type="SMART" id="SM00062">
    <property type="entry name" value="PBPb"/>
    <property type="match status" value="1"/>
</dbReference>
<name>A0A841R7X1_9SPIO</name>
<proteinExistence type="predicted"/>
<evidence type="ECO:0000313" key="4">
    <source>
        <dbReference type="Proteomes" id="UP000587760"/>
    </source>
</evidence>
<evidence type="ECO:0000259" key="2">
    <source>
        <dbReference type="SMART" id="SM00062"/>
    </source>
</evidence>
<accession>A0A841R7X1</accession>
<dbReference type="Gene3D" id="3.40.190.10">
    <property type="entry name" value="Periplasmic binding protein-like II"/>
    <property type="match status" value="2"/>
</dbReference>
<evidence type="ECO:0000256" key="1">
    <source>
        <dbReference type="ARBA" id="ARBA00022729"/>
    </source>
</evidence>
<evidence type="ECO:0000313" key="3">
    <source>
        <dbReference type="EMBL" id="MBB6479965.1"/>
    </source>
</evidence>
<comment type="caution">
    <text evidence="3">The sequence shown here is derived from an EMBL/GenBank/DDBJ whole genome shotgun (WGS) entry which is preliminary data.</text>
</comment>
<feature type="domain" description="Solute-binding protein family 3/N-terminal" evidence="2">
    <location>
        <begin position="59"/>
        <end position="285"/>
    </location>
</feature>
<dbReference type="EMBL" id="JACHGJ010000002">
    <property type="protein sequence ID" value="MBB6479965.1"/>
    <property type="molecule type" value="Genomic_DNA"/>
</dbReference>
<organism evidence="3 4">
    <name type="scientific">Spirochaeta isovalerica</name>
    <dbReference type="NCBI Taxonomy" id="150"/>
    <lineage>
        <taxon>Bacteria</taxon>
        <taxon>Pseudomonadati</taxon>
        <taxon>Spirochaetota</taxon>
        <taxon>Spirochaetia</taxon>
        <taxon>Spirochaetales</taxon>
        <taxon>Spirochaetaceae</taxon>
        <taxon>Spirochaeta</taxon>
    </lineage>
</organism>
<dbReference type="Proteomes" id="UP000587760">
    <property type="component" value="Unassembled WGS sequence"/>
</dbReference>
<dbReference type="PANTHER" id="PTHR35936">
    <property type="entry name" value="MEMBRANE-BOUND LYTIC MUREIN TRANSGLYCOSYLASE F"/>
    <property type="match status" value="1"/>
</dbReference>
<dbReference type="InterPro" id="IPR001638">
    <property type="entry name" value="Solute-binding_3/MltF_N"/>
</dbReference>
<keyword evidence="1" id="KW-0732">Signal</keyword>
<dbReference type="SUPFAM" id="SSF53850">
    <property type="entry name" value="Periplasmic binding protein-like II"/>
    <property type="match status" value="1"/>
</dbReference>
<dbReference type="Pfam" id="PF00497">
    <property type="entry name" value="SBP_bac_3"/>
    <property type="match status" value="1"/>
</dbReference>
<protein>
    <submittedName>
        <fullName evidence="3">ABC-type amino acid transport substrate-binding protein</fullName>
    </submittedName>
</protein>
<dbReference type="RefSeq" id="WP_184745673.1">
    <property type="nucleotide sequence ID" value="NZ_JACHGJ010000002.1"/>
</dbReference>
<dbReference type="AlphaFoldDB" id="A0A841R7X1"/>
<reference evidence="3 4" key="1">
    <citation type="submission" date="2020-08" db="EMBL/GenBank/DDBJ databases">
        <title>Genomic Encyclopedia of Type Strains, Phase IV (KMG-IV): sequencing the most valuable type-strain genomes for metagenomic binning, comparative biology and taxonomic classification.</title>
        <authorList>
            <person name="Goeker M."/>
        </authorList>
    </citation>
    <scope>NUCLEOTIDE SEQUENCE [LARGE SCALE GENOMIC DNA]</scope>
    <source>
        <strain evidence="3 4">DSM 2461</strain>
    </source>
</reference>